<sequence>ESLAFNVSLRMFTKSIVIQRRVEDLQLGVDSYQKKLNLTRPDTYRSDLRRREAYTAYSNPRGFIYQNKDKKNKLMRIDELHKFSDGTLNDVRNALNDHDDKIYKFKEGDLKRLRLQDIEDMLLLLVQGKLSNLTVEEHFAFNVSLRMFTRRIVIKRRVEDLQLGVESYQKRLNLTKPDTYRPDLKRREAYTAHSNPRGFIYQNKDKKNRLMRIDELHKFSDGTLNDVRNTLDDRLKGIRMQYLPTTIWRSGDKDRASAMI</sequence>
<name>A0A699K5H1_TANCI</name>
<proteinExistence type="predicted"/>
<feature type="non-terminal residue" evidence="1">
    <location>
        <position position="1"/>
    </location>
</feature>
<reference evidence="1" key="1">
    <citation type="journal article" date="2019" name="Sci. Rep.">
        <title>Draft genome of Tanacetum cinerariifolium, the natural source of mosquito coil.</title>
        <authorList>
            <person name="Yamashiro T."/>
            <person name="Shiraishi A."/>
            <person name="Satake H."/>
            <person name="Nakayama K."/>
        </authorList>
    </citation>
    <scope>NUCLEOTIDE SEQUENCE</scope>
</reference>
<dbReference type="EMBL" id="BKCJ010483773">
    <property type="protein sequence ID" value="GFA76602.1"/>
    <property type="molecule type" value="Genomic_DNA"/>
</dbReference>
<accession>A0A699K5H1</accession>
<gene>
    <name evidence="1" type="ORF">Tci_648574</name>
</gene>
<dbReference type="AlphaFoldDB" id="A0A699K5H1"/>
<comment type="caution">
    <text evidence="1">The sequence shown here is derived from an EMBL/GenBank/DDBJ whole genome shotgun (WGS) entry which is preliminary data.</text>
</comment>
<evidence type="ECO:0000313" key="1">
    <source>
        <dbReference type="EMBL" id="GFA76602.1"/>
    </source>
</evidence>
<organism evidence="1">
    <name type="scientific">Tanacetum cinerariifolium</name>
    <name type="common">Dalmatian daisy</name>
    <name type="synonym">Chrysanthemum cinerariifolium</name>
    <dbReference type="NCBI Taxonomy" id="118510"/>
    <lineage>
        <taxon>Eukaryota</taxon>
        <taxon>Viridiplantae</taxon>
        <taxon>Streptophyta</taxon>
        <taxon>Embryophyta</taxon>
        <taxon>Tracheophyta</taxon>
        <taxon>Spermatophyta</taxon>
        <taxon>Magnoliopsida</taxon>
        <taxon>eudicotyledons</taxon>
        <taxon>Gunneridae</taxon>
        <taxon>Pentapetalae</taxon>
        <taxon>asterids</taxon>
        <taxon>campanulids</taxon>
        <taxon>Asterales</taxon>
        <taxon>Asteraceae</taxon>
        <taxon>Asteroideae</taxon>
        <taxon>Anthemideae</taxon>
        <taxon>Anthemidinae</taxon>
        <taxon>Tanacetum</taxon>
    </lineage>
</organism>
<protein>
    <submittedName>
        <fullName evidence="1">Uncharacterized protein</fullName>
    </submittedName>
</protein>